<name>A0AAE1JPX8_9FABA</name>
<comment type="caution">
    <text evidence="9">The sequence shown here is derived from an EMBL/GenBank/DDBJ whole genome shotgun (WGS) entry which is preliminary data.</text>
</comment>
<evidence type="ECO:0000256" key="6">
    <source>
        <dbReference type="ARBA" id="ARBA00023180"/>
    </source>
</evidence>
<dbReference type="Pfam" id="PF03181">
    <property type="entry name" value="BURP"/>
    <property type="match status" value="1"/>
</dbReference>
<evidence type="ECO:0000256" key="3">
    <source>
        <dbReference type="ARBA" id="ARBA00022512"/>
    </source>
</evidence>
<keyword evidence="3" id="KW-0964">Secreted</keyword>
<dbReference type="PROSITE" id="PS51277">
    <property type="entry name" value="BURP"/>
    <property type="match status" value="1"/>
</dbReference>
<evidence type="ECO:0000256" key="5">
    <source>
        <dbReference type="ARBA" id="ARBA00022729"/>
    </source>
</evidence>
<dbReference type="PANTHER" id="PTHR31458:SF9">
    <property type="entry name" value="POLYGALACTURONASE-1 NON-CATALYTIC SUBUNIT BETA"/>
    <property type="match status" value="1"/>
</dbReference>
<protein>
    <recommendedName>
        <fullName evidence="8">BURP domain-containing protein</fullName>
    </recommendedName>
</protein>
<keyword evidence="5 7" id="KW-0732">Signal</keyword>
<organism evidence="9 10">
    <name type="scientific">Acacia crassicarpa</name>
    <name type="common">northern wattle</name>
    <dbReference type="NCBI Taxonomy" id="499986"/>
    <lineage>
        <taxon>Eukaryota</taxon>
        <taxon>Viridiplantae</taxon>
        <taxon>Streptophyta</taxon>
        <taxon>Embryophyta</taxon>
        <taxon>Tracheophyta</taxon>
        <taxon>Spermatophyta</taxon>
        <taxon>Magnoliopsida</taxon>
        <taxon>eudicotyledons</taxon>
        <taxon>Gunneridae</taxon>
        <taxon>Pentapetalae</taxon>
        <taxon>rosids</taxon>
        <taxon>fabids</taxon>
        <taxon>Fabales</taxon>
        <taxon>Fabaceae</taxon>
        <taxon>Caesalpinioideae</taxon>
        <taxon>mimosoid clade</taxon>
        <taxon>Acacieae</taxon>
        <taxon>Acacia</taxon>
    </lineage>
</organism>
<gene>
    <name evidence="9" type="ORF">QN277_006722</name>
</gene>
<evidence type="ECO:0000256" key="7">
    <source>
        <dbReference type="SAM" id="SignalP"/>
    </source>
</evidence>
<keyword evidence="10" id="KW-1185">Reference proteome</keyword>
<dbReference type="Proteomes" id="UP001293593">
    <property type="component" value="Unassembled WGS sequence"/>
</dbReference>
<accession>A0AAE1JPX8</accession>
<evidence type="ECO:0000313" key="10">
    <source>
        <dbReference type="Proteomes" id="UP001293593"/>
    </source>
</evidence>
<evidence type="ECO:0000256" key="2">
    <source>
        <dbReference type="ARBA" id="ARBA00004271"/>
    </source>
</evidence>
<comment type="subcellular location">
    <subcellularLocation>
        <location evidence="1">Secreted</location>
        <location evidence="1">Cell wall</location>
    </subcellularLocation>
    <subcellularLocation>
        <location evidence="2">Secreted</location>
        <location evidence="2">Extracellular space</location>
        <location evidence="2">Apoplast</location>
    </subcellularLocation>
</comment>
<sequence length="627" mass="68366">MGIQFTLLFLSLSSFHVCLGINNEAFSQTSSIQTNPFTPRSSLVRYWKTHVSSNLSIPQFLLARASPLSTHDYAFFKKLVSQKTLSSRYDSLCSLANLYCSFDSSPHFSDATRRTSNNDANFALYSNKQFVNYGSSQVGGIKSFKNYSSGLNNINDSFKKYNPASTGQNEQFTNYAENGNVANTNFISYGFGANSGSGRFNSYDRLVNVPDLRFATYDAGANNRQLSFSSYGNETNSGTQSFASYGKKGQAGPRDFTSYAVSANILQSDFTGYGESGKRANDTFKSYASSGNNPKSGFQFYGTGSVSGSQTFTNYRNGANVGDDSFQSYAAKSSSSSASFENYGQSFNVGNDTFKEYGKGAVGRTTIGFKTYGLGRTFIGYAKQGVSFSGYRNFSSGSSGRFVNKRVEPGKFFRESMIKDGNIMVMPDIRDKMPARSFLPEALSSKLPLSSSSLGEMKEVFHARNGSATERVILQALEECERAPSRGETKRCVGSGEAMIRFAVSVLGPKVAVRSTENVNGSSMSVMIGKVRGINGGGVTKSVSCHQSLYPYLVYYCHSVPKVRVYEADILDVDTMVRINHGVAICHLDTSAWSPTHGAFEALGSAPGKIEVCHWIFENDVTWTTAD</sequence>
<keyword evidence="3" id="KW-0134">Cell wall</keyword>
<dbReference type="PANTHER" id="PTHR31458">
    <property type="entry name" value="POLYGALACTURONASE 1 BETA-LIKE PROTEIN 2"/>
    <property type="match status" value="1"/>
</dbReference>
<feature type="domain" description="BURP" evidence="8">
    <location>
        <begin position="412"/>
        <end position="626"/>
    </location>
</feature>
<evidence type="ECO:0000313" key="9">
    <source>
        <dbReference type="EMBL" id="KAK4257089.1"/>
    </source>
</evidence>
<keyword evidence="6" id="KW-0325">Glycoprotein</keyword>
<dbReference type="InterPro" id="IPR004873">
    <property type="entry name" value="BURP_dom"/>
</dbReference>
<dbReference type="SMART" id="SM01045">
    <property type="entry name" value="BURP"/>
    <property type="match status" value="1"/>
</dbReference>
<reference evidence="9" key="1">
    <citation type="submission" date="2023-10" db="EMBL/GenBank/DDBJ databases">
        <title>Chromosome-level genome of the transformable northern wattle, Acacia crassicarpa.</title>
        <authorList>
            <person name="Massaro I."/>
            <person name="Sinha N.R."/>
            <person name="Poethig S."/>
            <person name="Leichty A.R."/>
        </authorList>
    </citation>
    <scope>NUCLEOTIDE SEQUENCE</scope>
    <source>
        <strain evidence="9">Acra3RX</strain>
        <tissue evidence="9">Leaf</tissue>
    </source>
</reference>
<dbReference type="EMBL" id="JAWXYG010000012">
    <property type="protein sequence ID" value="KAK4257089.1"/>
    <property type="molecule type" value="Genomic_DNA"/>
</dbReference>
<dbReference type="InterPro" id="IPR051897">
    <property type="entry name" value="PG-associated_BURP"/>
</dbReference>
<evidence type="ECO:0000256" key="1">
    <source>
        <dbReference type="ARBA" id="ARBA00004191"/>
    </source>
</evidence>
<proteinExistence type="predicted"/>
<feature type="chain" id="PRO_5042032725" description="BURP domain-containing protein" evidence="7">
    <location>
        <begin position="21"/>
        <end position="627"/>
    </location>
</feature>
<evidence type="ECO:0000256" key="4">
    <source>
        <dbReference type="ARBA" id="ARBA00022523"/>
    </source>
</evidence>
<keyword evidence="4" id="KW-0052">Apoplast</keyword>
<feature type="signal peptide" evidence="7">
    <location>
        <begin position="1"/>
        <end position="20"/>
    </location>
</feature>
<evidence type="ECO:0000259" key="8">
    <source>
        <dbReference type="PROSITE" id="PS51277"/>
    </source>
</evidence>
<dbReference type="AlphaFoldDB" id="A0AAE1JPX8"/>
<dbReference type="GO" id="GO:0048046">
    <property type="term" value="C:apoplast"/>
    <property type="evidence" value="ECO:0007669"/>
    <property type="project" value="UniProtKB-SubCell"/>
</dbReference>